<dbReference type="Pfam" id="PF02518">
    <property type="entry name" value="HATPase_c"/>
    <property type="match status" value="1"/>
</dbReference>
<dbReference type="PANTHER" id="PTHR24421">
    <property type="entry name" value="NITRATE/NITRITE SENSOR PROTEIN NARX-RELATED"/>
    <property type="match status" value="1"/>
</dbReference>
<dbReference type="InterPro" id="IPR011712">
    <property type="entry name" value="Sig_transdc_His_kin_sub3_dim/P"/>
</dbReference>
<evidence type="ECO:0000256" key="4">
    <source>
        <dbReference type="ARBA" id="ARBA00022679"/>
    </source>
</evidence>
<accession>A0AA96EVT7</accession>
<dbReference type="InterPro" id="IPR005467">
    <property type="entry name" value="His_kinase_dom"/>
</dbReference>
<keyword evidence="9" id="KW-0802">TPR repeat</keyword>
<organism evidence="14 15">
    <name type="scientific">Flavobacterium capsici</name>
    <dbReference type="NCBI Taxonomy" id="3075618"/>
    <lineage>
        <taxon>Bacteria</taxon>
        <taxon>Pseudomonadati</taxon>
        <taxon>Bacteroidota</taxon>
        <taxon>Flavobacteriia</taxon>
        <taxon>Flavobacteriales</taxon>
        <taxon>Flavobacteriaceae</taxon>
        <taxon>Flavobacterium</taxon>
    </lineage>
</organism>
<dbReference type="Proteomes" id="UP001304515">
    <property type="component" value="Chromosome"/>
</dbReference>
<dbReference type="RefSeq" id="WP_313323662.1">
    <property type="nucleotide sequence ID" value="NZ_CP134878.1"/>
</dbReference>
<dbReference type="EMBL" id="CP134878">
    <property type="protein sequence ID" value="WNM19101.1"/>
    <property type="molecule type" value="Genomic_DNA"/>
</dbReference>
<feature type="transmembrane region" description="Helical" evidence="11">
    <location>
        <begin position="384"/>
        <end position="402"/>
    </location>
</feature>
<dbReference type="EMBL" id="CP134890">
    <property type="protein sequence ID" value="WNM20490.1"/>
    <property type="molecule type" value="Genomic_DNA"/>
</dbReference>
<dbReference type="InterPro" id="IPR019734">
    <property type="entry name" value="TPR_rpt"/>
</dbReference>
<dbReference type="InterPro" id="IPR003594">
    <property type="entry name" value="HATPase_dom"/>
</dbReference>
<feature type="coiled-coil region" evidence="10">
    <location>
        <begin position="347"/>
        <end position="376"/>
    </location>
</feature>
<protein>
    <recommendedName>
        <fullName evidence="2">histidine kinase</fullName>
        <ecNumber evidence="2">2.7.13.3</ecNumber>
    </recommendedName>
</protein>
<dbReference type="InterPro" id="IPR036890">
    <property type="entry name" value="HATPase_C_sf"/>
</dbReference>
<keyword evidence="5" id="KW-0547">Nucleotide-binding</keyword>
<evidence type="ECO:0000256" key="10">
    <source>
        <dbReference type="SAM" id="Coils"/>
    </source>
</evidence>
<dbReference type="Pfam" id="PF13374">
    <property type="entry name" value="TPR_10"/>
    <property type="match status" value="1"/>
</dbReference>
<gene>
    <name evidence="14" type="ORF">RN605_07270</name>
    <name evidence="13" type="ORF">RN608_00100</name>
</gene>
<reference evidence="14 15" key="1">
    <citation type="submission" date="2023-09" db="EMBL/GenBank/DDBJ databases">
        <title>Flavobacterium sp. a novel bacteria isolate from Pepper rhizosphere.</title>
        <authorList>
            <person name="Peng Y."/>
            <person name="Lee J."/>
        </authorList>
    </citation>
    <scope>NUCLEOTIDE SEQUENCE [LARGE SCALE GENOMIC DNA]</scope>
    <source>
        <strain evidence="13">PMR2A8</strain>
        <strain evidence="14 15">PMTSA4</strain>
    </source>
</reference>
<dbReference type="Gene3D" id="1.20.5.1930">
    <property type="match status" value="1"/>
</dbReference>
<dbReference type="EC" id="2.7.13.3" evidence="2"/>
<evidence type="ECO:0000259" key="12">
    <source>
        <dbReference type="PROSITE" id="PS50109"/>
    </source>
</evidence>
<evidence type="ECO:0000256" key="5">
    <source>
        <dbReference type="ARBA" id="ARBA00022741"/>
    </source>
</evidence>
<dbReference type="InterPro" id="IPR011990">
    <property type="entry name" value="TPR-like_helical_dom_sf"/>
</dbReference>
<keyword evidence="6" id="KW-0418">Kinase</keyword>
<dbReference type="PANTHER" id="PTHR24421:SF10">
    <property type="entry name" value="NITRATE_NITRITE SENSOR PROTEIN NARQ"/>
    <property type="match status" value="1"/>
</dbReference>
<evidence type="ECO:0000256" key="1">
    <source>
        <dbReference type="ARBA" id="ARBA00000085"/>
    </source>
</evidence>
<dbReference type="Pfam" id="PF13181">
    <property type="entry name" value="TPR_8"/>
    <property type="match status" value="1"/>
</dbReference>
<sequence length="632" mass="73459">MKQFYIFLSFVVFNFTYGQNKNLQELLGKAFTSVDSSDYYFKMAKKAIKNKTDEGQYYFCKNARCTDFNQLDSAVIYGEKAIKLLQRKEDLNSLLTVYLNLNKVYNNQGQYEKAIDYTLKCLKIAEKENNQAWIILCYSILAVDYHDYESFEKGIEYGKKALKILEKNEKNLKKHWHTLNAIAINYDDWNKPDSALFYHKKALSYFKGSDTLSIPTTYNNIGNTLLKQKKYKEAKRWLTSGLKITEINHKKNNDIENVPYYYGLATLYTNLAIIDSELKNYSSAKDYFARAYEFSKKSNSAEKLRDLYASRAKYYTRIKDFQKAVADQEQYIKIRDSVFDEERNKVFSELEVKYQNEKKEKEILQAKANIVKKETEIKTKNTQFLILSLITIGLIVISVLIYRQQKLKRNQEQQEFELKSAIDKIETQNKLQEQRLQISRDLHDNIGSQLTFIISSVDNVKYAFDINNSKLDDKLSGISDFAKSTIIELRDTIWAMNKSEITLEDLQTRIHNFVEKAKLAKDEIDFSFDVDDDLKEVKFSSVEGMNIYRTIQEAINNAIKYASASSIKISISKKDNKMKITIKDDGVGFSFDEIKLGNGINNMKKRIDDIGGKFEINSSKNNGTFVILEIII</sequence>
<keyword evidence="4" id="KW-0808">Transferase</keyword>
<feature type="coiled-coil region" evidence="10">
    <location>
        <begin position="496"/>
        <end position="523"/>
    </location>
</feature>
<keyword evidence="11" id="KW-0472">Membrane</keyword>
<evidence type="ECO:0000256" key="9">
    <source>
        <dbReference type="PROSITE-ProRule" id="PRU00339"/>
    </source>
</evidence>
<keyword evidence="11" id="KW-0812">Transmembrane</keyword>
<keyword evidence="7" id="KW-0067">ATP-binding</keyword>
<accession>A0AA96J3P0</accession>
<evidence type="ECO:0000256" key="8">
    <source>
        <dbReference type="ARBA" id="ARBA00023012"/>
    </source>
</evidence>
<dbReference type="GO" id="GO:0000155">
    <property type="term" value="F:phosphorelay sensor kinase activity"/>
    <property type="evidence" value="ECO:0007669"/>
    <property type="project" value="InterPro"/>
</dbReference>
<dbReference type="PROSITE" id="PS50109">
    <property type="entry name" value="HIS_KIN"/>
    <property type="match status" value="1"/>
</dbReference>
<dbReference type="GO" id="GO:0016020">
    <property type="term" value="C:membrane"/>
    <property type="evidence" value="ECO:0007669"/>
    <property type="project" value="InterPro"/>
</dbReference>
<evidence type="ECO:0000256" key="11">
    <source>
        <dbReference type="SAM" id="Phobius"/>
    </source>
</evidence>
<keyword evidence="3" id="KW-0597">Phosphoprotein</keyword>
<name>A0AA96J3P0_9FLAO</name>
<evidence type="ECO:0000313" key="13">
    <source>
        <dbReference type="EMBL" id="WNM19101.1"/>
    </source>
</evidence>
<proteinExistence type="predicted"/>
<comment type="catalytic activity">
    <reaction evidence="1">
        <text>ATP + protein L-histidine = ADP + protein N-phospho-L-histidine.</text>
        <dbReference type="EC" id="2.7.13.3"/>
    </reaction>
</comment>
<evidence type="ECO:0000256" key="6">
    <source>
        <dbReference type="ARBA" id="ARBA00022777"/>
    </source>
</evidence>
<keyword evidence="11" id="KW-1133">Transmembrane helix</keyword>
<dbReference type="SUPFAM" id="SSF48452">
    <property type="entry name" value="TPR-like"/>
    <property type="match status" value="2"/>
</dbReference>
<dbReference type="InterPro" id="IPR050482">
    <property type="entry name" value="Sensor_HK_TwoCompSys"/>
</dbReference>
<dbReference type="KEGG" id="fcj:RN605_07270"/>
<feature type="repeat" description="TPR" evidence="9">
    <location>
        <begin position="95"/>
        <end position="128"/>
    </location>
</feature>
<keyword evidence="8" id="KW-0902">Two-component regulatory system</keyword>
<dbReference type="Pfam" id="PF07730">
    <property type="entry name" value="HisKA_3"/>
    <property type="match status" value="1"/>
</dbReference>
<dbReference type="GO" id="GO:0005524">
    <property type="term" value="F:ATP binding"/>
    <property type="evidence" value="ECO:0007669"/>
    <property type="project" value="UniProtKB-KW"/>
</dbReference>
<evidence type="ECO:0000313" key="14">
    <source>
        <dbReference type="EMBL" id="WNM20490.1"/>
    </source>
</evidence>
<feature type="repeat" description="TPR" evidence="9">
    <location>
        <begin position="265"/>
        <end position="298"/>
    </location>
</feature>
<evidence type="ECO:0000256" key="2">
    <source>
        <dbReference type="ARBA" id="ARBA00012438"/>
    </source>
</evidence>
<dbReference type="Gene3D" id="3.30.565.10">
    <property type="entry name" value="Histidine kinase-like ATPase, C-terminal domain"/>
    <property type="match status" value="1"/>
</dbReference>
<dbReference type="PROSITE" id="PS50005">
    <property type="entry name" value="TPR"/>
    <property type="match status" value="2"/>
</dbReference>
<dbReference type="Gene3D" id="1.25.40.10">
    <property type="entry name" value="Tetratricopeptide repeat domain"/>
    <property type="match status" value="3"/>
</dbReference>
<dbReference type="GO" id="GO:0046983">
    <property type="term" value="F:protein dimerization activity"/>
    <property type="evidence" value="ECO:0007669"/>
    <property type="project" value="InterPro"/>
</dbReference>
<evidence type="ECO:0000256" key="7">
    <source>
        <dbReference type="ARBA" id="ARBA00022840"/>
    </source>
</evidence>
<dbReference type="SMART" id="SM00028">
    <property type="entry name" value="TPR"/>
    <property type="match status" value="6"/>
</dbReference>
<feature type="domain" description="Histidine kinase" evidence="12">
    <location>
        <begin position="441"/>
        <end position="632"/>
    </location>
</feature>
<keyword evidence="15" id="KW-1185">Reference proteome</keyword>
<dbReference type="CDD" id="cd16917">
    <property type="entry name" value="HATPase_UhpB-NarQ-NarX-like"/>
    <property type="match status" value="1"/>
</dbReference>
<evidence type="ECO:0000313" key="15">
    <source>
        <dbReference type="Proteomes" id="UP001304515"/>
    </source>
</evidence>
<keyword evidence="10" id="KW-0175">Coiled coil</keyword>
<dbReference type="AlphaFoldDB" id="A0AA96J3P0"/>
<evidence type="ECO:0000256" key="3">
    <source>
        <dbReference type="ARBA" id="ARBA00022553"/>
    </source>
</evidence>
<dbReference type="SUPFAM" id="SSF55874">
    <property type="entry name" value="ATPase domain of HSP90 chaperone/DNA topoisomerase II/histidine kinase"/>
    <property type="match status" value="1"/>
</dbReference>